<reference evidence="3 4" key="1">
    <citation type="submission" date="2019-06" db="EMBL/GenBank/DDBJ databases">
        <authorList>
            <person name="Jiang L."/>
        </authorList>
    </citation>
    <scope>NUCLEOTIDE SEQUENCE [LARGE SCALE GENOMIC DNA]</scope>
    <source>
        <strain evidence="3 4">YIM 48858</strain>
    </source>
</reference>
<organism evidence="3 4">
    <name type="scientific">Rubellimicrobium roseum</name>
    <dbReference type="NCBI Taxonomy" id="687525"/>
    <lineage>
        <taxon>Bacteria</taxon>
        <taxon>Pseudomonadati</taxon>
        <taxon>Pseudomonadota</taxon>
        <taxon>Alphaproteobacteria</taxon>
        <taxon>Rhodobacterales</taxon>
        <taxon>Roseobacteraceae</taxon>
        <taxon>Rubellimicrobium</taxon>
    </lineage>
</organism>
<proteinExistence type="predicted"/>
<evidence type="ECO:0000313" key="3">
    <source>
        <dbReference type="EMBL" id="TNC73108.1"/>
    </source>
</evidence>
<name>A0A5C4NI39_9RHOB</name>
<dbReference type="InterPro" id="IPR000073">
    <property type="entry name" value="AB_hydrolase_1"/>
</dbReference>
<dbReference type="Gene3D" id="3.40.50.1820">
    <property type="entry name" value="alpha/beta hydrolase"/>
    <property type="match status" value="1"/>
</dbReference>
<gene>
    <name evidence="3" type="ORF">FHG71_07415</name>
</gene>
<dbReference type="GO" id="GO:0016787">
    <property type="term" value="F:hydrolase activity"/>
    <property type="evidence" value="ECO:0007669"/>
    <property type="project" value="UniProtKB-KW"/>
</dbReference>
<dbReference type="AlphaFoldDB" id="A0A5C4NI39"/>
<dbReference type="Proteomes" id="UP000305709">
    <property type="component" value="Unassembled WGS sequence"/>
</dbReference>
<dbReference type="RefSeq" id="WP_139080986.1">
    <property type="nucleotide sequence ID" value="NZ_VDFV01000005.1"/>
</dbReference>
<comment type="caution">
    <text evidence="3">The sequence shown here is derived from an EMBL/GenBank/DDBJ whole genome shotgun (WGS) entry which is preliminary data.</text>
</comment>
<dbReference type="InterPro" id="IPR029058">
    <property type="entry name" value="AB_hydrolase_fold"/>
</dbReference>
<feature type="chain" id="PRO_5023146862" evidence="1">
    <location>
        <begin position="21"/>
        <end position="262"/>
    </location>
</feature>
<feature type="domain" description="AB hydrolase-1" evidence="2">
    <location>
        <begin position="23"/>
        <end position="254"/>
    </location>
</feature>
<sequence length="262" mass="27229">MRTVLLAAAASALVTGSAQAETFVIVHGAFQTAAAWDQVAEALRAGGDEVTLVDLPGRDGTMADGSDIHALTLGAYRDATLAAMGDQSDVVLVGHSFGGFSISAVAEAAPDRIRKLIYVAAYVPNSGESLQSLSGTDKGTKFTGENFVLAQDYSAAEVLPRDRALIFANDVESEAAQAIADALVKEPLAPLGEPITLTEANFGRVPKAYVETLRDNAVSPALQARMIERAGIGEVREIDTGHAPMATEPEELAAILHDLAGG</sequence>
<dbReference type="EMBL" id="VDFV01000005">
    <property type="protein sequence ID" value="TNC73108.1"/>
    <property type="molecule type" value="Genomic_DNA"/>
</dbReference>
<dbReference type="InterPro" id="IPR052897">
    <property type="entry name" value="Sec-Metab_Biosynth_Hydrolase"/>
</dbReference>
<dbReference type="PANTHER" id="PTHR37017:SF11">
    <property type="entry name" value="ESTERASE_LIPASE_THIOESTERASE DOMAIN-CONTAINING PROTEIN"/>
    <property type="match status" value="1"/>
</dbReference>
<evidence type="ECO:0000259" key="2">
    <source>
        <dbReference type="Pfam" id="PF12697"/>
    </source>
</evidence>
<feature type="signal peptide" evidence="1">
    <location>
        <begin position="1"/>
        <end position="20"/>
    </location>
</feature>
<evidence type="ECO:0000313" key="4">
    <source>
        <dbReference type="Proteomes" id="UP000305709"/>
    </source>
</evidence>
<keyword evidence="4" id="KW-1185">Reference proteome</keyword>
<evidence type="ECO:0000256" key="1">
    <source>
        <dbReference type="SAM" id="SignalP"/>
    </source>
</evidence>
<keyword evidence="1" id="KW-0732">Signal</keyword>
<dbReference type="PANTHER" id="PTHR37017">
    <property type="entry name" value="AB HYDROLASE-1 DOMAIN-CONTAINING PROTEIN-RELATED"/>
    <property type="match status" value="1"/>
</dbReference>
<dbReference type="Pfam" id="PF12697">
    <property type="entry name" value="Abhydrolase_6"/>
    <property type="match status" value="1"/>
</dbReference>
<dbReference type="SUPFAM" id="SSF53474">
    <property type="entry name" value="alpha/beta-Hydrolases"/>
    <property type="match status" value="1"/>
</dbReference>
<protein>
    <submittedName>
        <fullName evidence="3">Alpha/beta fold hydrolase</fullName>
    </submittedName>
</protein>
<keyword evidence="3" id="KW-0378">Hydrolase</keyword>
<dbReference type="OrthoDB" id="9814966at2"/>
<accession>A0A5C4NI39</accession>